<dbReference type="VEuPathDB" id="FungiDB:ASPSYDRAFT_50382"/>
<organism evidence="1 2">
    <name type="scientific">Aspergillus sydowii CBS 593.65</name>
    <dbReference type="NCBI Taxonomy" id="1036612"/>
    <lineage>
        <taxon>Eukaryota</taxon>
        <taxon>Fungi</taxon>
        <taxon>Dikarya</taxon>
        <taxon>Ascomycota</taxon>
        <taxon>Pezizomycotina</taxon>
        <taxon>Eurotiomycetes</taxon>
        <taxon>Eurotiomycetidae</taxon>
        <taxon>Eurotiales</taxon>
        <taxon>Aspergillaceae</taxon>
        <taxon>Aspergillus</taxon>
        <taxon>Aspergillus subgen. Nidulantes</taxon>
    </lineage>
</organism>
<dbReference type="RefSeq" id="XP_040698141.1">
    <property type="nucleotide sequence ID" value="XM_040848059.1"/>
</dbReference>
<keyword evidence="2" id="KW-1185">Reference proteome</keyword>
<gene>
    <name evidence="1" type="ORF">ASPSYDRAFT_50382</name>
</gene>
<sequence length="467" mass="50861">MSPPISSHSLTPLDHIPMPVARSGVLTFDLKGKDRDAALIRLEVAATRLFSHLPFLGAFVSPCADRDGSGSAFRVHSASNDTVPLFQLQEHAPSTPLLVNGDLNPEFLPSPEPVLPSHPCPVLRIKANVVGDALYLILPTHHTVLDGLGSLVVCKILAQLCRNPYTPAKGLPTSAAEQEEMRAHIAKLGASSTPQPLRWDSSLPQLSPLNPKEDRNMTLNRLYGFRAEQVRQIQQACRVILDEHALDTGKKVRLSTSLIVSALLAICCDRAQRAAGLGEICRSSFSVCLNIRRQLNVLPTYMGNAVVRVNCPQDPRILGPTKANPTYFVSGLAADDVHQICNIALSLSQEIQAYTPDHVAGMMGTLHASENWSSAVPPFDGLRFTDMHKMDFYDDYGPLGELQDFVVAGNKTAGVAWMLPTKPSPSGSKRPGHYELLIALERAAIEELEKDQLFQWVTATGPSKTKL</sequence>
<dbReference type="OrthoDB" id="1862401at2759"/>
<accession>A0A1L9T4L0</accession>
<protein>
    <recommendedName>
        <fullName evidence="3">Condensation domain-containing protein</fullName>
    </recommendedName>
</protein>
<evidence type="ECO:0008006" key="3">
    <source>
        <dbReference type="Google" id="ProtNLM"/>
    </source>
</evidence>
<proteinExistence type="predicted"/>
<dbReference type="AlphaFoldDB" id="A0A1L9T4L0"/>
<reference evidence="2" key="1">
    <citation type="journal article" date="2017" name="Genome Biol.">
        <title>Comparative genomics reveals high biological diversity and specific adaptations in the industrially and medically important fungal genus Aspergillus.</title>
        <authorList>
            <person name="de Vries R.P."/>
            <person name="Riley R."/>
            <person name="Wiebenga A."/>
            <person name="Aguilar-Osorio G."/>
            <person name="Amillis S."/>
            <person name="Uchima C.A."/>
            <person name="Anderluh G."/>
            <person name="Asadollahi M."/>
            <person name="Askin M."/>
            <person name="Barry K."/>
            <person name="Battaglia E."/>
            <person name="Bayram O."/>
            <person name="Benocci T."/>
            <person name="Braus-Stromeyer S.A."/>
            <person name="Caldana C."/>
            <person name="Canovas D."/>
            <person name="Cerqueira G.C."/>
            <person name="Chen F."/>
            <person name="Chen W."/>
            <person name="Choi C."/>
            <person name="Clum A."/>
            <person name="Dos Santos R.A."/>
            <person name="Damasio A.R."/>
            <person name="Diallinas G."/>
            <person name="Emri T."/>
            <person name="Fekete E."/>
            <person name="Flipphi M."/>
            <person name="Freyberg S."/>
            <person name="Gallo A."/>
            <person name="Gournas C."/>
            <person name="Habgood R."/>
            <person name="Hainaut M."/>
            <person name="Harispe M.L."/>
            <person name="Henrissat B."/>
            <person name="Hilden K.S."/>
            <person name="Hope R."/>
            <person name="Hossain A."/>
            <person name="Karabika E."/>
            <person name="Karaffa L."/>
            <person name="Karanyi Z."/>
            <person name="Krasevec N."/>
            <person name="Kuo A."/>
            <person name="Kusch H."/>
            <person name="LaButti K."/>
            <person name="Lagendijk E.L."/>
            <person name="Lapidus A."/>
            <person name="Levasseur A."/>
            <person name="Lindquist E."/>
            <person name="Lipzen A."/>
            <person name="Logrieco A.F."/>
            <person name="MacCabe A."/>
            <person name="Maekelae M.R."/>
            <person name="Malavazi I."/>
            <person name="Melin P."/>
            <person name="Meyer V."/>
            <person name="Mielnichuk N."/>
            <person name="Miskei M."/>
            <person name="Molnar A.P."/>
            <person name="Mule G."/>
            <person name="Ngan C.Y."/>
            <person name="Orejas M."/>
            <person name="Orosz E."/>
            <person name="Ouedraogo J.P."/>
            <person name="Overkamp K.M."/>
            <person name="Park H.-S."/>
            <person name="Perrone G."/>
            <person name="Piumi F."/>
            <person name="Punt P.J."/>
            <person name="Ram A.F."/>
            <person name="Ramon A."/>
            <person name="Rauscher S."/>
            <person name="Record E."/>
            <person name="Riano-Pachon D.M."/>
            <person name="Robert V."/>
            <person name="Roehrig J."/>
            <person name="Ruller R."/>
            <person name="Salamov A."/>
            <person name="Salih N.S."/>
            <person name="Samson R.A."/>
            <person name="Sandor E."/>
            <person name="Sanguinetti M."/>
            <person name="Schuetze T."/>
            <person name="Sepcic K."/>
            <person name="Shelest E."/>
            <person name="Sherlock G."/>
            <person name="Sophianopoulou V."/>
            <person name="Squina F.M."/>
            <person name="Sun H."/>
            <person name="Susca A."/>
            <person name="Todd R.B."/>
            <person name="Tsang A."/>
            <person name="Unkles S.E."/>
            <person name="van de Wiele N."/>
            <person name="van Rossen-Uffink D."/>
            <person name="Oliveira J.V."/>
            <person name="Vesth T.C."/>
            <person name="Visser J."/>
            <person name="Yu J.-H."/>
            <person name="Zhou M."/>
            <person name="Andersen M.R."/>
            <person name="Archer D.B."/>
            <person name="Baker S.E."/>
            <person name="Benoit I."/>
            <person name="Brakhage A.A."/>
            <person name="Braus G.H."/>
            <person name="Fischer R."/>
            <person name="Frisvad J.C."/>
            <person name="Goldman G.H."/>
            <person name="Houbraken J."/>
            <person name="Oakley B."/>
            <person name="Pocsi I."/>
            <person name="Scazzocchio C."/>
            <person name="Seiboth B."/>
            <person name="vanKuyk P.A."/>
            <person name="Wortman J."/>
            <person name="Dyer P.S."/>
            <person name="Grigoriev I.V."/>
        </authorList>
    </citation>
    <scope>NUCLEOTIDE SEQUENCE [LARGE SCALE GENOMIC DNA]</scope>
    <source>
        <strain evidence="2">CBS 593.65</strain>
    </source>
</reference>
<dbReference type="Gene3D" id="3.30.559.10">
    <property type="entry name" value="Chloramphenicol acetyltransferase-like domain"/>
    <property type="match status" value="2"/>
</dbReference>
<dbReference type="STRING" id="1036612.A0A1L9T4L0"/>
<dbReference type="GeneID" id="63764132"/>
<dbReference type="EMBL" id="KV878595">
    <property type="protein sequence ID" value="OJJ54335.1"/>
    <property type="molecule type" value="Genomic_DNA"/>
</dbReference>
<evidence type="ECO:0000313" key="2">
    <source>
        <dbReference type="Proteomes" id="UP000184356"/>
    </source>
</evidence>
<dbReference type="InterPro" id="IPR023213">
    <property type="entry name" value="CAT-like_dom_sf"/>
</dbReference>
<evidence type="ECO:0000313" key="1">
    <source>
        <dbReference type="EMBL" id="OJJ54335.1"/>
    </source>
</evidence>
<dbReference type="Proteomes" id="UP000184356">
    <property type="component" value="Unassembled WGS sequence"/>
</dbReference>
<name>A0A1L9T4L0_9EURO</name>